<gene>
    <name evidence="3" type="ORF">DTL3_0031</name>
</gene>
<dbReference type="Pfam" id="PF01734">
    <property type="entry name" value="Patatin"/>
    <property type="match status" value="1"/>
</dbReference>
<dbReference type="HOGENOM" id="CLU_1084707_0_0_0"/>
<dbReference type="RefSeq" id="WP_045087004.1">
    <property type="nucleotide sequence ID" value="NZ_LN824141.1"/>
</dbReference>
<sequence>MNLVMGGFFEGFYWESGVLEFLAKHEENLTIYTSSVGSLRGLFYSMYGENFFGRLKDFINKKNNPIKDIISSFELYNNLYAQTTALIRLGRGKMSLYEPQILKEFLKDYFGKDTLKSLNKDINFEVFELKSKKVVNLDKNTSIVDMLMMELAFPPYYPYYLYEDGYFIPSSFLSLIPQKFSSDSLIISFDSNLDYPIPKNTVEILLKVSYSRSLKNYQILTEKFTKIEPKKNLTSYFDMSAFFDGQSRIKEWWDNK</sequence>
<dbReference type="STRING" id="1006576.DTL3_0031"/>
<dbReference type="AlphaFoldDB" id="A0A0C7NZE5"/>
<evidence type="ECO:0000313" key="4">
    <source>
        <dbReference type="Proteomes" id="UP000032809"/>
    </source>
</evidence>
<evidence type="ECO:0000313" key="3">
    <source>
        <dbReference type="EMBL" id="CEP77365.1"/>
    </source>
</evidence>
<dbReference type="SUPFAM" id="SSF52151">
    <property type="entry name" value="FabD/lysophospholipase-like"/>
    <property type="match status" value="1"/>
</dbReference>
<organism evidence="3 4">
    <name type="scientific">Defluviitoga tunisiensis</name>
    <dbReference type="NCBI Taxonomy" id="1006576"/>
    <lineage>
        <taxon>Bacteria</taxon>
        <taxon>Thermotogati</taxon>
        <taxon>Thermotogota</taxon>
        <taxon>Thermotogae</taxon>
        <taxon>Petrotogales</taxon>
        <taxon>Petrotogaceae</taxon>
        <taxon>Defluviitoga</taxon>
    </lineage>
</organism>
<protein>
    <submittedName>
        <fullName evidence="3">Patatin</fullName>
    </submittedName>
</protein>
<feature type="domain" description="PNPLA" evidence="2">
    <location>
        <begin position="3"/>
        <end position="168"/>
    </location>
</feature>
<dbReference type="Proteomes" id="UP000032809">
    <property type="component" value="Chromosome I"/>
</dbReference>
<dbReference type="EMBL" id="LN824141">
    <property type="protein sequence ID" value="CEP77365.1"/>
    <property type="molecule type" value="Genomic_DNA"/>
</dbReference>
<keyword evidence="4" id="KW-1185">Reference proteome</keyword>
<reference evidence="4" key="1">
    <citation type="submission" date="2014-11" db="EMBL/GenBank/DDBJ databases">
        <authorList>
            <person name="Wibberg D."/>
        </authorList>
    </citation>
    <scope>NUCLEOTIDE SEQUENCE [LARGE SCALE GENOMIC DNA]</scope>
    <source>
        <strain evidence="4">L3</strain>
    </source>
</reference>
<dbReference type="InterPro" id="IPR016035">
    <property type="entry name" value="Acyl_Trfase/lysoPLipase"/>
</dbReference>
<dbReference type="GO" id="GO:0006629">
    <property type="term" value="P:lipid metabolic process"/>
    <property type="evidence" value="ECO:0007669"/>
    <property type="project" value="UniProtKB-KW"/>
</dbReference>
<dbReference type="KEGG" id="dtn:DTL3_0031"/>
<accession>A0A0C7NZE5</accession>
<dbReference type="OrthoDB" id="46913at2"/>
<dbReference type="Gene3D" id="3.40.1090.10">
    <property type="entry name" value="Cytosolic phospholipase A2 catalytic domain"/>
    <property type="match status" value="1"/>
</dbReference>
<dbReference type="InterPro" id="IPR002641">
    <property type="entry name" value="PNPLA_dom"/>
</dbReference>
<name>A0A0C7NZE5_DEFTU</name>
<evidence type="ECO:0000256" key="1">
    <source>
        <dbReference type="ARBA" id="ARBA00023098"/>
    </source>
</evidence>
<keyword evidence="1" id="KW-0443">Lipid metabolism</keyword>
<proteinExistence type="predicted"/>
<evidence type="ECO:0000259" key="2">
    <source>
        <dbReference type="Pfam" id="PF01734"/>
    </source>
</evidence>